<proteinExistence type="predicted"/>
<name>A0A2U3JZY8_9BACT</name>
<evidence type="ECO:0000313" key="2">
    <source>
        <dbReference type="Proteomes" id="UP000238701"/>
    </source>
</evidence>
<dbReference type="EMBL" id="OMOD01000015">
    <property type="protein sequence ID" value="SPF33004.1"/>
    <property type="molecule type" value="Genomic_DNA"/>
</dbReference>
<sequence length="76" mass="9008">MEFHKFLGNLKLLPADAIRFELQHQISSSPIFWSVRKGRCPKKYESHENQPDATRTVMNGVHLHTILYRRTKFKDI</sequence>
<reference evidence="2" key="1">
    <citation type="submission" date="2018-02" db="EMBL/GenBank/DDBJ databases">
        <authorList>
            <person name="Hausmann B."/>
        </authorList>
    </citation>
    <scope>NUCLEOTIDE SEQUENCE [LARGE SCALE GENOMIC DNA]</scope>
    <source>
        <strain evidence="2">Peat soil MAG SbA1</strain>
    </source>
</reference>
<accession>A0A2U3JZY8</accession>
<protein>
    <submittedName>
        <fullName evidence="1">Uncharacterized protein</fullName>
    </submittedName>
</protein>
<dbReference type="Proteomes" id="UP000238701">
    <property type="component" value="Unassembled WGS sequence"/>
</dbReference>
<gene>
    <name evidence="1" type="ORF">SBA1_1110004</name>
</gene>
<organism evidence="1 2">
    <name type="scientific">Candidatus Sulfotelmatobacter kueseliae</name>
    <dbReference type="NCBI Taxonomy" id="2042962"/>
    <lineage>
        <taxon>Bacteria</taxon>
        <taxon>Pseudomonadati</taxon>
        <taxon>Acidobacteriota</taxon>
        <taxon>Terriglobia</taxon>
        <taxon>Terriglobales</taxon>
        <taxon>Candidatus Korobacteraceae</taxon>
        <taxon>Candidatus Sulfotelmatobacter</taxon>
    </lineage>
</organism>
<evidence type="ECO:0000313" key="1">
    <source>
        <dbReference type="EMBL" id="SPF33004.1"/>
    </source>
</evidence>
<dbReference type="AlphaFoldDB" id="A0A2U3JZY8"/>